<dbReference type="CDD" id="cd00090">
    <property type="entry name" value="HTH_ARSR"/>
    <property type="match status" value="1"/>
</dbReference>
<keyword evidence="1" id="KW-0805">Transcription regulation</keyword>
<organism evidence="5 6">
    <name type="scientific">Candidatus Dormiibacter inghamiae</name>
    <dbReference type="NCBI Taxonomy" id="3127013"/>
    <lineage>
        <taxon>Bacteria</taxon>
        <taxon>Bacillati</taxon>
        <taxon>Candidatus Dormiibacterota</taxon>
        <taxon>Candidatus Dormibacteria</taxon>
        <taxon>Candidatus Dormibacterales</taxon>
        <taxon>Candidatus Dormibacteraceae</taxon>
        <taxon>Candidatus Dormiibacter</taxon>
    </lineage>
</organism>
<feature type="domain" description="HTH arsR-type" evidence="4">
    <location>
        <begin position="22"/>
        <end position="120"/>
    </location>
</feature>
<gene>
    <name evidence="5" type="ORF">JF888_02420</name>
</gene>
<dbReference type="EMBL" id="JAEKNQ010000013">
    <property type="protein sequence ID" value="MBJ7602042.1"/>
    <property type="molecule type" value="Genomic_DNA"/>
</dbReference>
<dbReference type="Pfam" id="PF01022">
    <property type="entry name" value="HTH_5"/>
    <property type="match status" value="1"/>
</dbReference>
<name>A0A934KE90_9BACT</name>
<evidence type="ECO:0000256" key="1">
    <source>
        <dbReference type="ARBA" id="ARBA00023015"/>
    </source>
</evidence>
<dbReference type="AlphaFoldDB" id="A0A934KE90"/>
<comment type="caution">
    <text evidence="5">The sequence shown here is derived from an EMBL/GenBank/DDBJ whole genome shotgun (WGS) entry which is preliminary data.</text>
</comment>
<dbReference type="SMART" id="SM00418">
    <property type="entry name" value="HTH_ARSR"/>
    <property type="match status" value="1"/>
</dbReference>
<dbReference type="Gene3D" id="1.10.10.10">
    <property type="entry name" value="Winged helix-like DNA-binding domain superfamily/Winged helix DNA-binding domain"/>
    <property type="match status" value="1"/>
</dbReference>
<dbReference type="PANTHER" id="PTHR33154:SF18">
    <property type="entry name" value="ARSENICAL RESISTANCE OPERON REPRESSOR"/>
    <property type="match status" value="1"/>
</dbReference>
<dbReference type="Proteomes" id="UP000620075">
    <property type="component" value="Unassembled WGS sequence"/>
</dbReference>
<dbReference type="PROSITE" id="PS50987">
    <property type="entry name" value="HTH_ARSR_2"/>
    <property type="match status" value="1"/>
</dbReference>
<dbReference type="NCBIfam" id="NF033788">
    <property type="entry name" value="HTH_metalloreg"/>
    <property type="match status" value="1"/>
</dbReference>
<dbReference type="SUPFAM" id="SSF46785">
    <property type="entry name" value="Winged helix' DNA-binding domain"/>
    <property type="match status" value="1"/>
</dbReference>
<sequence>MTVRELPVRQPGQACCQPLVGIDEAWAQETAEILKVLGEPTRLSMIAALWRAQEPICICDFTASLDLSQPTVSHHMAKLKVAGLVESTKRGIWIYYRLRGDLAPATQVLLRTLLGQRKAGLRAKDLAVPKAPTRTFDVSAAGLGELRTRIT</sequence>
<reference evidence="5 6" key="1">
    <citation type="submission" date="2020-10" db="EMBL/GenBank/DDBJ databases">
        <title>Ca. Dormibacterota MAGs.</title>
        <authorList>
            <person name="Montgomery K."/>
        </authorList>
    </citation>
    <scope>NUCLEOTIDE SEQUENCE [LARGE SCALE GENOMIC DNA]</scope>
    <source>
        <strain evidence="5">SC8811_S16_3</strain>
    </source>
</reference>
<evidence type="ECO:0000256" key="2">
    <source>
        <dbReference type="ARBA" id="ARBA00023125"/>
    </source>
</evidence>
<keyword evidence="3" id="KW-0804">Transcription</keyword>
<dbReference type="InterPro" id="IPR001845">
    <property type="entry name" value="HTH_ArsR_DNA-bd_dom"/>
</dbReference>
<keyword evidence="2" id="KW-0238">DNA-binding</keyword>
<dbReference type="PRINTS" id="PR00778">
    <property type="entry name" value="HTHARSR"/>
</dbReference>
<evidence type="ECO:0000259" key="4">
    <source>
        <dbReference type="PROSITE" id="PS50987"/>
    </source>
</evidence>
<dbReference type="GO" id="GO:0003677">
    <property type="term" value="F:DNA binding"/>
    <property type="evidence" value="ECO:0007669"/>
    <property type="project" value="UniProtKB-KW"/>
</dbReference>
<evidence type="ECO:0000313" key="5">
    <source>
        <dbReference type="EMBL" id="MBJ7602042.1"/>
    </source>
</evidence>
<dbReference type="InterPro" id="IPR036388">
    <property type="entry name" value="WH-like_DNA-bd_sf"/>
</dbReference>
<evidence type="ECO:0000313" key="6">
    <source>
        <dbReference type="Proteomes" id="UP000620075"/>
    </source>
</evidence>
<dbReference type="InterPro" id="IPR051081">
    <property type="entry name" value="HTH_MetalResp_TranReg"/>
</dbReference>
<dbReference type="PANTHER" id="PTHR33154">
    <property type="entry name" value="TRANSCRIPTIONAL REGULATOR, ARSR FAMILY"/>
    <property type="match status" value="1"/>
</dbReference>
<evidence type="ECO:0000256" key="3">
    <source>
        <dbReference type="ARBA" id="ARBA00023163"/>
    </source>
</evidence>
<dbReference type="InterPro" id="IPR036390">
    <property type="entry name" value="WH_DNA-bd_sf"/>
</dbReference>
<accession>A0A934KE90</accession>
<dbReference type="RefSeq" id="WP_338176431.1">
    <property type="nucleotide sequence ID" value="NZ_JAEKNQ010000013.1"/>
</dbReference>
<dbReference type="InterPro" id="IPR011991">
    <property type="entry name" value="ArsR-like_HTH"/>
</dbReference>
<protein>
    <submittedName>
        <fullName evidence="5">Helix-turn-helix transcriptional regulator</fullName>
    </submittedName>
</protein>
<proteinExistence type="predicted"/>
<dbReference type="GO" id="GO:0003700">
    <property type="term" value="F:DNA-binding transcription factor activity"/>
    <property type="evidence" value="ECO:0007669"/>
    <property type="project" value="InterPro"/>
</dbReference>